<reference evidence="3" key="2">
    <citation type="submission" date="2020-09" db="EMBL/GenBank/DDBJ databases">
        <authorList>
            <person name="Sun Q."/>
            <person name="Zhou Y."/>
        </authorList>
    </citation>
    <scope>NUCLEOTIDE SEQUENCE</scope>
    <source>
        <strain evidence="3">CGMCC 4.7272</strain>
    </source>
</reference>
<dbReference type="AlphaFoldDB" id="A0A917KEP2"/>
<dbReference type="GO" id="GO:0046491">
    <property type="term" value="P:L-methylmalonyl-CoA metabolic process"/>
    <property type="evidence" value="ECO:0007669"/>
    <property type="project" value="TreeGrafter"/>
</dbReference>
<proteinExistence type="predicted"/>
<comment type="caution">
    <text evidence="3">The sequence shown here is derived from an EMBL/GenBank/DDBJ whole genome shotgun (WGS) entry which is preliminary data.</text>
</comment>
<feature type="domain" description="VOC" evidence="2">
    <location>
        <begin position="2"/>
        <end position="125"/>
    </location>
</feature>
<dbReference type="InterPro" id="IPR037523">
    <property type="entry name" value="VOC_core"/>
</dbReference>
<evidence type="ECO:0000256" key="1">
    <source>
        <dbReference type="ARBA" id="ARBA00022723"/>
    </source>
</evidence>
<dbReference type="InterPro" id="IPR051785">
    <property type="entry name" value="MMCE/EMCE_epimerase"/>
</dbReference>
<dbReference type="SUPFAM" id="SSF54593">
    <property type="entry name" value="Glyoxalase/Bleomycin resistance protein/Dihydroxybiphenyl dioxygenase"/>
    <property type="match status" value="1"/>
</dbReference>
<dbReference type="RefSeq" id="WP_189145513.1">
    <property type="nucleotide sequence ID" value="NZ_BAABER010000013.1"/>
</dbReference>
<dbReference type="EMBL" id="BMMU01000001">
    <property type="protein sequence ID" value="GGJ11447.1"/>
    <property type="molecule type" value="Genomic_DNA"/>
</dbReference>
<keyword evidence="3" id="KW-0560">Oxidoreductase</keyword>
<evidence type="ECO:0000313" key="3">
    <source>
        <dbReference type="EMBL" id="GGJ11447.1"/>
    </source>
</evidence>
<dbReference type="PANTHER" id="PTHR43048">
    <property type="entry name" value="METHYLMALONYL-COA EPIMERASE"/>
    <property type="match status" value="1"/>
</dbReference>
<evidence type="ECO:0000259" key="2">
    <source>
        <dbReference type="PROSITE" id="PS51819"/>
    </source>
</evidence>
<keyword evidence="1" id="KW-0479">Metal-binding</keyword>
<dbReference type="PROSITE" id="PS51819">
    <property type="entry name" value="VOC"/>
    <property type="match status" value="1"/>
</dbReference>
<dbReference type="GO" id="GO:0046872">
    <property type="term" value="F:metal ion binding"/>
    <property type="evidence" value="ECO:0007669"/>
    <property type="project" value="UniProtKB-KW"/>
</dbReference>
<accession>A0A917KEP2</accession>
<dbReference type="InterPro" id="IPR029068">
    <property type="entry name" value="Glyas_Bleomycin-R_OHBP_Dase"/>
</dbReference>
<protein>
    <submittedName>
        <fullName evidence="3">Extradiol dioxygenase</fullName>
    </submittedName>
</protein>
<dbReference type="Gene3D" id="3.10.180.10">
    <property type="entry name" value="2,3-Dihydroxybiphenyl 1,2-Dioxygenase, domain 1"/>
    <property type="match status" value="1"/>
</dbReference>
<dbReference type="InterPro" id="IPR004360">
    <property type="entry name" value="Glyas_Fos-R_dOase_dom"/>
</dbReference>
<gene>
    <name evidence="3" type="ORF">GCM10012282_04880</name>
</gene>
<keyword evidence="3" id="KW-0223">Dioxygenase</keyword>
<dbReference type="GO" id="GO:0051213">
    <property type="term" value="F:dioxygenase activity"/>
    <property type="evidence" value="ECO:0007669"/>
    <property type="project" value="UniProtKB-KW"/>
</dbReference>
<dbReference type="Pfam" id="PF00903">
    <property type="entry name" value="Glyoxalase"/>
    <property type="match status" value="1"/>
</dbReference>
<dbReference type="PANTHER" id="PTHR43048:SF4">
    <property type="entry name" value="RING-CLEAVING DIOXYGENASE-RELATED"/>
    <property type="match status" value="1"/>
</dbReference>
<dbReference type="Proteomes" id="UP000625682">
    <property type="component" value="Unassembled WGS sequence"/>
</dbReference>
<dbReference type="GO" id="GO:0004493">
    <property type="term" value="F:methylmalonyl-CoA epimerase activity"/>
    <property type="evidence" value="ECO:0007669"/>
    <property type="project" value="TreeGrafter"/>
</dbReference>
<organism evidence="3 4">
    <name type="scientific">Streptomyces lacrimifluminis</name>
    <dbReference type="NCBI Taxonomy" id="1500077"/>
    <lineage>
        <taxon>Bacteria</taxon>
        <taxon>Bacillati</taxon>
        <taxon>Actinomycetota</taxon>
        <taxon>Actinomycetes</taxon>
        <taxon>Kitasatosporales</taxon>
        <taxon>Streptomycetaceae</taxon>
        <taxon>Streptomyces</taxon>
    </lineage>
</organism>
<evidence type="ECO:0000313" key="4">
    <source>
        <dbReference type="Proteomes" id="UP000625682"/>
    </source>
</evidence>
<reference evidence="3" key="1">
    <citation type="journal article" date="2014" name="Int. J. Syst. Evol. Microbiol.">
        <title>Complete genome sequence of Corynebacterium casei LMG S-19264T (=DSM 44701T), isolated from a smear-ripened cheese.</title>
        <authorList>
            <consortium name="US DOE Joint Genome Institute (JGI-PGF)"/>
            <person name="Walter F."/>
            <person name="Albersmeier A."/>
            <person name="Kalinowski J."/>
            <person name="Ruckert C."/>
        </authorList>
    </citation>
    <scope>NUCLEOTIDE SEQUENCE</scope>
    <source>
        <strain evidence="3">CGMCC 4.7272</strain>
    </source>
</reference>
<sequence>MELTQIRLLVSDFPAVYRFYRDVLGLKPQFEAESGPYAKLSPDTGHAAIALQNRADMAGVLEGLGAEPAGHRALVVLRVDDLDAVHAELTARGADFTRAPGPMGDRMRVAYLADPEGNLVELQEWLAPREQGV</sequence>
<name>A0A917KEP2_9ACTN</name>
<keyword evidence="4" id="KW-1185">Reference proteome</keyword>
<dbReference type="CDD" id="cd07264">
    <property type="entry name" value="VOC_like"/>
    <property type="match status" value="1"/>
</dbReference>